<dbReference type="InterPro" id="IPR050129">
    <property type="entry name" value="Zn_alcohol_dh"/>
</dbReference>
<protein>
    <submittedName>
        <fullName evidence="4">Alcohol dehydrogenase catalytic domain-containing protein</fullName>
    </submittedName>
</protein>
<dbReference type="SUPFAM" id="SSF51735">
    <property type="entry name" value="NAD(P)-binding Rossmann-fold domains"/>
    <property type="match status" value="1"/>
</dbReference>
<accession>A0ABR9XQ60</accession>
<dbReference type="Pfam" id="PF08240">
    <property type="entry name" value="ADH_N"/>
    <property type="match status" value="1"/>
</dbReference>
<organism evidence="4 5">
    <name type="scientific">Prosthecochloris ethylica</name>
    <dbReference type="NCBI Taxonomy" id="2743976"/>
    <lineage>
        <taxon>Bacteria</taxon>
        <taxon>Pseudomonadati</taxon>
        <taxon>Chlorobiota</taxon>
        <taxon>Chlorobiia</taxon>
        <taxon>Chlorobiales</taxon>
        <taxon>Chlorobiaceae</taxon>
        <taxon>Prosthecochloris</taxon>
    </lineage>
</organism>
<dbReference type="InterPro" id="IPR013154">
    <property type="entry name" value="ADH-like_N"/>
</dbReference>
<dbReference type="InterPro" id="IPR036291">
    <property type="entry name" value="NAD(P)-bd_dom_sf"/>
</dbReference>
<feature type="domain" description="Alcohol dehydrogenase-like C-terminal" evidence="2">
    <location>
        <begin position="165"/>
        <end position="288"/>
    </location>
</feature>
<sequence>MKALLLDKNRELNCVEWPKPAAGSGEILLNPVACAVCRTDAVMWQQGHRDLVLPRIPGHEVCACRADNPRGPLYAVWPGTACGSCQYCIDGREHLCPSMRIAGFHRDGGFAECMAAPASSLIALPDGLSPDVATLAEPFGCALHAIERSRLSEGERVLVYGGGTLGQLLAVGCAERGADVTVIDPRREKLVRTESLWHPIEIKALTAAEQGSEGGFDVVINATSAPDTLIDGIVQLAAGGRFVLFSGLRGRQEYPAQLINTLHYREAELVGTYGCRREDMQNALGLIHRYRKTLPVLIEERIRLEDTASVMPRVLDGSSFKFVTLFQS</sequence>
<keyword evidence="1" id="KW-0560">Oxidoreductase</keyword>
<reference evidence="4 5" key="1">
    <citation type="journal article" date="2020" name="Microorganisms">
        <title>Simultaneous Genome Sequencing of Prosthecochloris ethylica and Desulfuromonas acetoxidans within a Syntrophic Mixture Reveals Unique Pili and Protein Interactions.</title>
        <authorList>
            <person name="Kyndt J.A."/>
            <person name="Van Beeumen J.J."/>
            <person name="Meyer T.E."/>
        </authorList>
    </citation>
    <scope>NUCLEOTIDE SEQUENCE [LARGE SCALE GENOMIC DNA]</scope>
    <source>
        <strain evidence="4 5">N3</strain>
    </source>
</reference>
<comment type="caution">
    <text evidence="4">The sequence shown here is derived from an EMBL/GenBank/DDBJ whole genome shotgun (WGS) entry which is preliminary data.</text>
</comment>
<evidence type="ECO:0000313" key="4">
    <source>
        <dbReference type="EMBL" id="MBF0635978.1"/>
    </source>
</evidence>
<dbReference type="SUPFAM" id="SSF50129">
    <property type="entry name" value="GroES-like"/>
    <property type="match status" value="1"/>
</dbReference>
<dbReference type="InterPro" id="IPR013149">
    <property type="entry name" value="ADH-like_C"/>
</dbReference>
<dbReference type="PANTHER" id="PTHR43401:SF2">
    <property type="entry name" value="L-THREONINE 3-DEHYDROGENASE"/>
    <property type="match status" value="1"/>
</dbReference>
<dbReference type="Gene3D" id="3.90.180.10">
    <property type="entry name" value="Medium-chain alcohol dehydrogenases, catalytic domain"/>
    <property type="match status" value="1"/>
</dbReference>
<keyword evidence="5" id="KW-1185">Reference proteome</keyword>
<gene>
    <name evidence="4" type="ORF">INT08_02100</name>
</gene>
<dbReference type="EMBL" id="JADGII010000002">
    <property type="protein sequence ID" value="MBF0635978.1"/>
    <property type="molecule type" value="Genomic_DNA"/>
</dbReference>
<dbReference type="Proteomes" id="UP000619838">
    <property type="component" value="Unassembled WGS sequence"/>
</dbReference>
<feature type="domain" description="Alcohol dehydrogenase-like N-terminal" evidence="3">
    <location>
        <begin position="23"/>
        <end position="126"/>
    </location>
</feature>
<dbReference type="RefSeq" id="WP_114606950.1">
    <property type="nucleotide sequence ID" value="NZ_JABVZQ010000004.1"/>
</dbReference>
<proteinExistence type="predicted"/>
<dbReference type="PANTHER" id="PTHR43401">
    <property type="entry name" value="L-THREONINE 3-DEHYDROGENASE"/>
    <property type="match status" value="1"/>
</dbReference>
<dbReference type="Gene3D" id="3.40.50.720">
    <property type="entry name" value="NAD(P)-binding Rossmann-like Domain"/>
    <property type="match status" value="1"/>
</dbReference>
<evidence type="ECO:0000256" key="1">
    <source>
        <dbReference type="ARBA" id="ARBA00023002"/>
    </source>
</evidence>
<dbReference type="InterPro" id="IPR011032">
    <property type="entry name" value="GroES-like_sf"/>
</dbReference>
<name>A0ABR9XQ60_9CHLB</name>
<evidence type="ECO:0000259" key="3">
    <source>
        <dbReference type="Pfam" id="PF08240"/>
    </source>
</evidence>
<evidence type="ECO:0000313" key="5">
    <source>
        <dbReference type="Proteomes" id="UP000619838"/>
    </source>
</evidence>
<dbReference type="Pfam" id="PF00107">
    <property type="entry name" value="ADH_zinc_N"/>
    <property type="match status" value="1"/>
</dbReference>
<evidence type="ECO:0000259" key="2">
    <source>
        <dbReference type="Pfam" id="PF00107"/>
    </source>
</evidence>